<gene>
    <name evidence="1" type="ORF">PMIN01_04070</name>
</gene>
<comment type="caution">
    <text evidence="1">The sequence shown here is derived from an EMBL/GenBank/DDBJ whole genome shotgun (WGS) entry which is preliminary data.</text>
</comment>
<name>A0A9P6KTY0_9PLEO</name>
<evidence type="ECO:0000313" key="1">
    <source>
        <dbReference type="EMBL" id="KAF9738787.1"/>
    </source>
</evidence>
<protein>
    <submittedName>
        <fullName evidence="1">Uncharacterized protein</fullName>
    </submittedName>
</protein>
<keyword evidence="2" id="KW-1185">Reference proteome</keyword>
<evidence type="ECO:0000313" key="2">
    <source>
        <dbReference type="Proteomes" id="UP000756921"/>
    </source>
</evidence>
<dbReference type="EMBL" id="WJXW01000003">
    <property type="protein sequence ID" value="KAF9738787.1"/>
    <property type="molecule type" value="Genomic_DNA"/>
</dbReference>
<dbReference type="AlphaFoldDB" id="A0A9P6KTY0"/>
<reference evidence="1" key="1">
    <citation type="journal article" date="2020" name="Mol. Plant Microbe Interact.">
        <title>Genome Sequence of the Biocontrol Agent Coniothyrium minitans strain Conio (IMI 134523).</title>
        <authorList>
            <person name="Patel D."/>
            <person name="Shittu T.A."/>
            <person name="Baroncelli R."/>
            <person name="Muthumeenakshi S."/>
            <person name="Osborne T.H."/>
            <person name="Janganan T.K."/>
            <person name="Sreenivasaprasad S."/>
        </authorList>
    </citation>
    <scope>NUCLEOTIDE SEQUENCE</scope>
    <source>
        <strain evidence="1">Conio</strain>
    </source>
</reference>
<proteinExistence type="predicted"/>
<dbReference type="Proteomes" id="UP000756921">
    <property type="component" value="Unassembled WGS sequence"/>
</dbReference>
<sequence>MRKVDLSTSVKQTLCRVSQLVCLTRHAWHVHAPTRHSVKQSANTSRLCPRKPRAILYRLVADGVAVEVQRLHSALLYITVASPSTPTLLPPTLADPLLVLHRSLQAHENTTS</sequence>
<organism evidence="1 2">
    <name type="scientific">Paraphaeosphaeria minitans</name>
    <dbReference type="NCBI Taxonomy" id="565426"/>
    <lineage>
        <taxon>Eukaryota</taxon>
        <taxon>Fungi</taxon>
        <taxon>Dikarya</taxon>
        <taxon>Ascomycota</taxon>
        <taxon>Pezizomycotina</taxon>
        <taxon>Dothideomycetes</taxon>
        <taxon>Pleosporomycetidae</taxon>
        <taxon>Pleosporales</taxon>
        <taxon>Massarineae</taxon>
        <taxon>Didymosphaeriaceae</taxon>
        <taxon>Paraphaeosphaeria</taxon>
    </lineage>
</organism>
<accession>A0A9P6KTY0</accession>